<sequence length="204" mass="22589" precursor="true">MSKTINIGILLIALFLSNASDAQQFEIVDKPSLESAKLLCENSSKYKAAHFYNIESDSSFNINMKKHSVDLDGDGIDELVTQTFSGTSHQPAIKITSSDNPYRNDPRFPSGVSERHDRVSGNNRYSVALYEGSLFYINFWAGEIDSISAKITKKRNSDGYTFIAKSTLCTFQPLPPPGGSELFLYCALVGSGNPKNKYKSRCTF</sequence>
<dbReference type="OrthoDB" id="9959044at2"/>
<name>A0A099KJD1_COLPS</name>
<dbReference type="RefSeq" id="WP_033094682.1">
    <property type="nucleotide sequence ID" value="NZ_JQED01000040.1"/>
</dbReference>
<dbReference type="PATRIC" id="fig|28229.4.peg.3026"/>
<keyword evidence="1" id="KW-0732">Signal</keyword>
<gene>
    <name evidence="2" type="ORF">ND2E_3869</name>
</gene>
<reference evidence="2 3" key="1">
    <citation type="submission" date="2014-08" db="EMBL/GenBank/DDBJ databases">
        <title>Genomic and Phenotypic Diversity of Colwellia psychrerythraea strains from Disparate Marine Basins.</title>
        <authorList>
            <person name="Techtmann S.M."/>
            <person name="Stelling S.C."/>
            <person name="Utturkar S.M."/>
            <person name="Alshibli N."/>
            <person name="Harris A."/>
            <person name="Brown S.D."/>
            <person name="Hazen T.C."/>
        </authorList>
    </citation>
    <scope>NUCLEOTIDE SEQUENCE [LARGE SCALE GENOMIC DNA]</scope>
    <source>
        <strain evidence="2 3">ND2E</strain>
    </source>
</reference>
<evidence type="ECO:0000256" key="1">
    <source>
        <dbReference type="SAM" id="SignalP"/>
    </source>
</evidence>
<dbReference type="Proteomes" id="UP000029843">
    <property type="component" value="Unassembled WGS sequence"/>
</dbReference>
<protein>
    <submittedName>
        <fullName evidence="2">Uncharacterized protein</fullName>
    </submittedName>
</protein>
<evidence type="ECO:0000313" key="2">
    <source>
        <dbReference type="EMBL" id="KGJ89678.1"/>
    </source>
</evidence>
<accession>A0A099KJD1</accession>
<evidence type="ECO:0000313" key="3">
    <source>
        <dbReference type="Proteomes" id="UP000029843"/>
    </source>
</evidence>
<dbReference type="EMBL" id="JQED01000040">
    <property type="protein sequence ID" value="KGJ89678.1"/>
    <property type="molecule type" value="Genomic_DNA"/>
</dbReference>
<dbReference type="AlphaFoldDB" id="A0A099KJD1"/>
<organism evidence="2 3">
    <name type="scientific">Colwellia psychrerythraea</name>
    <name type="common">Vibrio psychroerythus</name>
    <dbReference type="NCBI Taxonomy" id="28229"/>
    <lineage>
        <taxon>Bacteria</taxon>
        <taxon>Pseudomonadati</taxon>
        <taxon>Pseudomonadota</taxon>
        <taxon>Gammaproteobacteria</taxon>
        <taxon>Alteromonadales</taxon>
        <taxon>Colwelliaceae</taxon>
        <taxon>Colwellia</taxon>
    </lineage>
</organism>
<proteinExistence type="predicted"/>
<feature type="signal peptide" evidence="1">
    <location>
        <begin position="1"/>
        <end position="22"/>
    </location>
</feature>
<comment type="caution">
    <text evidence="2">The sequence shown here is derived from an EMBL/GenBank/DDBJ whole genome shotgun (WGS) entry which is preliminary data.</text>
</comment>
<feature type="chain" id="PRO_5001956979" evidence="1">
    <location>
        <begin position="23"/>
        <end position="204"/>
    </location>
</feature>